<reference evidence="6" key="1">
    <citation type="submission" date="2020-07" db="EMBL/GenBank/DDBJ databases">
        <authorList>
            <person name="Pettersson B.M.F."/>
            <person name="Behra P.R.K."/>
            <person name="Ramesh M."/>
            <person name="Das S."/>
            <person name="Dasgupta S."/>
            <person name="Kirsebom L.A."/>
        </authorList>
    </citation>
    <scope>NUCLEOTIDE SEQUENCE</scope>
    <source>
        <strain evidence="6">DSM 44615</strain>
    </source>
</reference>
<feature type="signal peptide" evidence="4">
    <location>
        <begin position="1"/>
        <end position="26"/>
    </location>
</feature>
<proteinExistence type="predicted"/>
<dbReference type="AlphaFoldDB" id="A0A9X3BWJ8"/>
<evidence type="ECO:0000256" key="1">
    <source>
        <dbReference type="SAM" id="Coils"/>
    </source>
</evidence>
<keyword evidence="3" id="KW-0472">Membrane</keyword>
<evidence type="ECO:0000259" key="5">
    <source>
        <dbReference type="Pfam" id="PF04536"/>
    </source>
</evidence>
<organism evidence="6 7">
    <name type="scientific">[Mycobacterium] manitobense</name>
    <dbReference type="NCBI Taxonomy" id="190147"/>
    <lineage>
        <taxon>Bacteria</taxon>
        <taxon>Bacillati</taxon>
        <taxon>Actinomycetota</taxon>
        <taxon>Actinomycetes</taxon>
        <taxon>Mycobacteriales</taxon>
        <taxon>Mycobacteriaceae</taxon>
        <taxon>Mycolicibacterium</taxon>
    </lineage>
</organism>
<evidence type="ECO:0000256" key="4">
    <source>
        <dbReference type="SAM" id="SignalP"/>
    </source>
</evidence>
<keyword evidence="7" id="KW-1185">Reference proteome</keyword>
<comment type="caution">
    <text evidence="6">The sequence shown here is derived from an EMBL/GenBank/DDBJ whole genome shotgun (WGS) entry which is preliminary data.</text>
</comment>
<feature type="coiled-coil region" evidence="1">
    <location>
        <begin position="456"/>
        <end position="519"/>
    </location>
</feature>
<sequence>MRFARLLSVVCAVLTVGVLIAPNAAAEPPFRVPDYITDNAGALDRTQRAEVHAAVDRLYDTRGTRLWVVYVDRFGQDPVAWADTATELSDFGDHDALLAIAVVERSYAFRVPTAVIGQSEADRLQRNEIEPMLRRQDWAGAAITAAQGLDVAPPQPLHVSPLAIAIVLVLIVAIGLVLWWWRRRRRRKRRAAEFEAAKRVDPTDPNALAAIPIDALDDLSKAIVVDVDNAVRTSDGELAMAVGEFGPQRTEPFVRAVATAKAALAQAFSVRQTLDDAIPEAPLQRRDLLTRVIVSAATADRELDAQSEAFEQLRDLVINAPDRLDTLTQQMVDLTARIAPAEQTLAGLRAQFDAAALSSVAGNIDAAKERLAFADRHITSARALVARPAGDQIGLVDAVRAAESALAQARQLFEALDSAAGDINRAVASLPAAIADLRAGIAHAGSLLQKPDTPQAAELTAALKKANDAVRAAEAGGPTDPLGTFTALTKADADLDRLLASVHEQREAAERLVRALDQAVVTAQSRIRAVSDFIDTRRGSIGPEARTRLAEAGRQLEAAQAKRSTDVSEAVAHANGASMLAAQAQSLANDDVQAAQQTFTSHYPGGGSDLGAVIGGIIIGNVLRGGFSGGFGTSGWSGGYSGGRGMGRSTSFGGSSRSSGRSYSGGGGRF</sequence>
<evidence type="ECO:0000313" key="7">
    <source>
        <dbReference type="Proteomes" id="UP001140293"/>
    </source>
</evidence>
<feature type="region of interest" description="Disordered" evidence="2">
    <location>
        <begin position="647"/>
        <end position="670"/>
    </location>
</feature>
<reference evidence="6" key="2">
    <citation type="journal article" date="2022" name="BMC Genomics">
        <title>Comparative genome analysis of mycobacteria focusing on tRNA and non-coding RNA.</title>
        <authorList>
            <person name="Behra P.R.K."/>
            <person name="Pettersson B.M.F."/>
            <person name="Ramesh M."/>
            <person name="Das S."/>
            <person name="Dasgupta S."/>
            <person name="Kirsebom L.A."/>
        </authorList>
    </citation>
    <scope>NUCLEOTIDE SEQUENCE</scope>
    <source>
        <strain evidence="6">DSM 44615</strain>
    </source>
</reference>
<evidence type="ECO:0000256" key="2">
    <source>
        <dbReference type="SAM" id="MobiDB-lite"/>
    </source>
</evidence>
<evidence type="ECO:0000256" key="3">
    <source>
        <dbReference type="SAM" id="Phobius"/>
    </source>
</evidence>
<keyword evidence="4" id="KW-0732">Signal</keyword>
<feature type="compositionally biased region" description="Low complexity" evidence="2">
    <location>
        <begin position="647"/>
        <end position="662"/>
    </location>
</feature>
<dbReference type="RefSeq" id="WP_264012696.1">
    <property type="nucleotide sequence ID" value="NZ_JACKSJ010000088.1"/>
</dbReference>
<dbReference type="Pfam" id="PF04536">
    <property type="entry name" value="TPM_phosphatase"/>
    <property type="match status" value="1"/>
</dbReference>
<keyword evidence="3" id="KW-0812">Transmembrane</keyword>
<accession>A0A9X3BWJ8</accession>
<protein>
    <submittedName>
        <fullName evidence="6">TPM domain-containing protein</fullName>
    </submittedName>
</protein>
<dbReference type="InterPro" id="IPR007621">
    <property type="entry name" value="TPM_dom"/>
</dbReference>
<feature type="domain" description="TPM" evidence="5">
    <location>
        <begin position="36"/>
        <end position="149"/>
    </location>
</feature>
<dbReference type="Gene3D" id="3.10.310.50">
    <property type="match status" value="1"/>
</dbReference>
<dbReference type="EMBL" id="JACKSJ010000088">
    <property type="protein sequence ID" value="MCV7170507.1"/>
    <property type="molecule type" value="Genomic_DNA"/>
</dbReference>
<feature type="transmembrane region" description="Helical" evidence="3">
    <location>
        <begin position="162"/>
        <end position="181"/>
    </location>
</feature>
<dbReference type="Gene3D" id="1.10.287.1490">
    <property type="match status" value="1"/>
</dbReference>
<evidence type="ECO:0000313" key="6">
    <source>
        <dbReference type="EMBL" id="MCV7170507.1"/>
    </source>
</evidence>
<feature type="chain" id="PRO_5040743601" evidence="4">
    <location>
        <begin position="27"/>
        <end position="670"/>
    </location>
</feature>
<name>A0A9X3BWJ8_9MYCO</name>
<keyword evidence="1" id="KW-0175">Coiled coil</keyword>
<keyword evidence="3" id="KW-1133">Transmembrane helix</keyword>
<gene>
    <name evidence="6" type="ORF">H7I41_11330</name>
</gene>
<dbReference type="Proteomes" id="UP001140293">
    <property type="component" value="Unassembled WGS sequence"/>
</dbReference>